<organism evidence="1">
    <name type="scientific">Klebsiella sp. 708</name>
    <dbReference type="NCBI Taxonomy" id="97470"/>
    <lineage>
        <taxon>Bacteria</taxon>
        <taxon>Pseudomonadati</taxon>
        <taxon>Pseudomonadota</taxon>
        <taxon>Gammaproteobacteria</taxon>
        <taxon>Enterobacterales</taxon>
        <taxon>Enterobacteriaceae</taxon>
        <taxon>Klebsiella/Raoultella group</taxon>
        <taxon>Klebsiella</taxon>
    </lineage>
</organism>
<evidence type="ECO:0000313" key="1">
    <source>
        <dbReference type="EMBL" id="BAT24409.1"/>
    </source>
</evidence>
<reference evidence="1" key="1">
    <citation type="submission" date="2014-04" db="EMBL/GenBank/DDBJ databases">
        <authorList>
            <person name="Harrison E."/>
        </authorList>
    </citation>
    <scope>NUCLEOTIDE SEQUENCE</scope>
    <source>
        <strain evidence="1">708</strain>
    </source>
</reference>
<dbReference type="EMBL" id="AB924611">
    <property type="protein sequence ID" value="BAT24409.1"/>
    <property type="molecule type" value="Genomic_DNA"/>
</dbReference>
<accession>A0A0N7KWK9</accession>
<sequence>MTLSRRKLFGVAIPLGLASLIAPKKSLANREVVSTKAEPDLDDFKSNNIVSITTVSPLGFGGKKSHPEIDNTQAILQAIQFAVDNQLALDLRGGPWRVTKSLNLTNVRQVITDWTGRLIVNSNDFFDANKFVVYFGKPDVDFHENRALYNSVIGCFLIISENRDSQLNGFYIKGNFLSFDSIRAINLNGTGIHISATWDSTFTSLSAELCGNERNYQICIDDGGDTSNCLSISRIQSERAYHKCLAISCIRSVINAVHAERTRILTENDGTKSLISGLLYSNVIINVGNTTINQFMHDCLPSKNYSSVILNLDQSSIRDAQFSTCIVVSNFGRCSSFENISMLKYYTGIGLKDCSFKNIRIIDSFYPLSNINISGGVYKNVVVNNGERVIFSQSRIYSLSVSRKSKSTFFSNCVFINDLNFGNSADNLSEKKASIDLNISPIIFSDCIFNGVVRGGENAIAAFKGGVMEKVKLKNRTKFIFSDVTIKDFDFDGEALYLTKNCKFGQVHAWSTPNNDEAYPNGTITEYQDDKENHQYVYNAVTKKWINQ</sequence>
<dbReference type="AlphaFoldDB" id="A0A0N7KWK9"/>
<reference evidence="1" key="2">
    <citation type="journal article" date="2015" name="Sci. Rep.">
        <title>Genetic analysis of capsular polysaccharide synthesis gene clusters in 79 capsular types of Klebsiella spp.</title>
        <authorList>
            <person name="Pan Y.J."/>
            <person name="Lin T.L."/>
            <person name="Chen C.T."/>
            <person name="Chen Y.Y."/>
            <person name="Hsieh P.F."/>
            <person name="Hsu C.R."/>
            <person name="Wu M.C."/>
            <person name="Wang J.T."/>
        </authorList>
    </citation>
    <scope>NUCLEOTIDE SEQUENCE</scope>
    <source>
        <strain evidence="1">708</strain>
    </source>
</reference>
<name>A0A0N7KWK9_9ENTR</name>
<protein>
    <submittedName>
        <fullName evidence="1">Uncharacterized protein</fullName>
    </submittedName>
</protein>
<proteinExistence type="predicted"/>